<dbReference type="AlphaFoldDB" id="A0A542CUV6"/>
<dbReference type="RefSeq" id="WP_142003818.1">
    <property type="nucleotide sequence ID" value="NZ_VFML01000002.1"/>
</dbReference>
<feature type="region of interest" description="Disordered" evidence="1">
    <location>
        <begin position="36"/>
        <end position="80"/>
    </location>
</feature>
<dbReference type="Gene3D" id="2.120.10.30">
    <property type="entry name" value="TolB, C-terminal domain"/>
    <property type="match status" value="1"/>
</dbReference>
<dbReference type="OrthoDB" id="9770043at2"/>
<evidence type="ECO:0000256" key="2">
    <source>
        <dbReference type="SAM" id="SignalP"/>
    </source>
</evidence>
<feature type="compositionally biased region" description="Low complexity" evidence="1">
    <location>
        <begin position="56"/>
        <end position="69"/>
    </location>
</feature>
<evidence type="ECO:0000256" key="1">
    <source>
        <dbReference type="SAM" id="MobiDB-lite"/>
    </source>
</evidence>
<dbReference type="EMBL" id="VFML01000002">
    <property type="protein sequence ID" value="TQI94607.1"/>
    <property type="molecule type" value="Genomic_DNA"/>
</dbReference>
<feature type="domain" description="Glucose/Sorbosone dehydrogenase" evidence="3">
    <location>
        <begin position="96"/>
        <end position="287"/>
    </location>
</feature>
<organism evidence="4 5">
    <name type="scientific">Amycolatopsis cihanbeyliensis</name>
    <dbReference type="NCBI Taxonomy" id="1128664"/>
    <lineage>
        <taxon>Bacteria</taxon>
        <taxon>Bacillati</taxon>
        <taxon>Actinomycetota</taxon>
        <taxon>Actinomycetes</taxon>
        <taxon>Pseudonocardiales</taxon>
        <taxon>Pseudonocardiaceae</taxon>
        <taxon>Amycolatopsis</taxon>
    </lineage>
</organism>
<feature type="chain" id="PRO_5039362857" evidence="2">
    <location>
        <begin position="29"/>
        <end position="397"/>
    </location>
</feature>
<dbReference type="PANTHER" id="PTHR19328">
    <property type="entry name" value="HEDGEHOG-INTERACTING PROTEIN"/>
    <property type="match status" value="1"/>
</dbReference>
<name>A0A542CUV6_AMYCI</name>
<dbReference type="SUPFAM" id="SSF63829">
    <property type="entry name" value="Calcium-dependent phosphotriesterase"/>
    <property type="match status" value="1"/>
</dbReference>
<evidence type="ECO:0000313" key="5">
    <source>
        <dbReference type="Proteomes" id="UP000320876"/>
    </source>
</evidence>
<dbReference type="PANTHER" id="PTHR19328:SF13">
    <property type="entry name" value="HIPL1 PROTEIN"/>
    <property type="match status" value="1"/>
</dbReference>
<feature type="region of interest" description="Disordered" evidence="1">
    <location>
        <begin position="368"/>
        <end position="397"/>
    </location>
</feature>
<dbReference type="Pfam" id="PF07995">
    <property type="entry name" value="GSDH"/>
    <property type="match status" value="1"/>
</dbReference>
<feature type="signal peptide" evidence="2">
    <location>
        <begin position="1"/>
        <end position="28"/>
    </location>
</feature>
<evidence type="ECO:0000259" key="3">
    <source>
        <dbReference type="Pfam" id="PF07995"/>
    </source>
</evidence>
<keyword evidence="2" id="KW-0732">Signal</keyword>
<proteinExistence type="predicted"/>
<gene>
    <name evidence="4" type="ORF">FB471_6776</name>
</gene>
<dbReference type="PROSITE" id="PS51257">
    <property type="entry name" value="PROKAR_LIPOPROTEIN"/>
    <property type="match status" value="1"/>
</dbReference>
<accession>A0A542CUV6</accession>
<comment type="caution">
    <text evidence="4">The sequence shown here is derived from an EMBL/GenBank/DDBJ whole genome shotgun (WGS) entry which is preliminary data.</text>
</comment>
<evidence type="ECO:0000313" key="4">
    <source>
        <dbReference type="EMBL" id="TQI94607.1"/>
    </source>
</evidence>
<keyword evidence="5" id="KW-1185">Reference proteome</keyword>
<dbReference type="Proteomes" id="UP000320876">
    <property type="component" value="Unassembled WGS sequence"/>
</dbReference>
<reference evidence="4 5" key="1">
    <citation type="submission" date="2019-06" db="EMBL/GenBank/DDBJ databases">
        <title>Sequencing the genomes of 1000 actinobacteria strains.</title>
        <authorList>
            <person name="Klenk H.-P."/>
        </authorList>
    </citation>
    <scope>NUCLEOTIDE SEQUENCE [LARGE SCALE GENOMIC DNA]</scope>
    <source>
        <strain evidence="4 5">DSM 45679</strain>
    </source>
</reference>
<dbReference type="InterPro" id="IPR012938">
    <property type="entry name" value="Glc/Sorbosone_DH"/>
</dbReference>
<dbReference type="InterPro" id="IPR011042">
    <property type="entry name" value="6-blade_b-propeller_TolB-like"/>
</dbReference>
<sequence length="397" mass="40382">MRTRFRRNTGWPLALLAGGLLLSSCAEFDDSVAGQTWEPAPKLTPEAGPQPQLPEADGTGAGPATPGTPQTSIPPPEGCTDFDQAVLGTCMDTVAAVAVLPDMSALAGERKSGKVFRTARTQSGPTKEELATLTVQAAGDGGLTGLALSPSYAEDRLVFAYVTTATDNRVVRFAKGQPAKPILTGIPKGPTGNRGALATDRTGALLVATGNAGDERAAADPNSLAGKVLRIDTTGNPAKGNPTPDSAVLAGGLHSPGGLCQSLDGSRRWVTDRGPGKDAIYRIEDGKPLSTPAWTWPDQPGVAGCADTGTVVALATAQAGNVQLLPVSDDGSVGGEPATILDGEDTRSYGKLAGMAIVDETTAVVGTVNKDGGEPVSSDDRTVVLPIQPSDRGGGRD</sequence>
<protein>
    <submittedName>
        <fullName evidence="4">Glucose/sorbosone dehydrogenase</fullName>
    </submittedName>
</protein>